<dbReference type="InterPro" id="IPR041931">
    <property type="entry name" value="DNA_pol3_alpha_thumb_dom"/>
</dbReference>
<keyword evidence="4" id="KW-0239">DNA-directed DNA polymerase</keyword>
<dbReference type="AlphaFoldDB" id="A0A0F9U5Y9"/>
<dbReference type="SUPFAM" id="SSF89550">
    <property type="entry name" value="PHP domain-like"/>
    <property type="match status" value="1"/>
</dbReference>
<name>A0A0F9U5Y9_9ZZZZ</name>
<dbReference type="Pfam" id="PF07733">
    <property type="entry name" value="DNA_pol3_alpha"/>
    <property type="match status" value="1"/>
</dbReference>
<dbReference type="EMBL" id="LAZR01000834">
    <property type="protein sequence ID" value="KKN56716.1"/>
    <property type="molecule type" value="Genomic_DNA"/>
</dbReference>
<dbReference type="InterPro" id="IPR004013">
    <property type="entry name" value="PHP_dom"/>
</dbReference>
<keyword evidence="1" id="KW-0808">Transferase</keyword>
<dbReference type="InterPro" id="IPR003141">
    <property type="entry name" value="Pol/His_phosphatase_N"/>
</dbReference>
<evidence type="ECO:0000259" key="6">
    <source>
        <dbReference type="SMART" id="SM00986"/>
    </source>
</evidence>
<keyword evidence="3" id="KW-0235">DNA replication</keyword>
<dbReference type="GO" id="GO:0003887">
    <property type="term" value="F:DNA-directed DNA polymerase activity"/>
    <property type="evidence" value="ECO:0007669"/>
    <property type="project" value="UniProtKB-KW"/>
</dbReference>
<dbReference type="NCBIfam" id="TIGR00594">
    <property type="entry name" value="polc"/>
    <property type="match status" value="1"/>
</dbReference>
<evidence type="ECO:0000256" key="4">
    <source>
        <dbReference type="ARBA" id="ARBA00022932"/>
    </source>
</evidence>
<evidence type="ECO:0000256" key="3">
    <source>
        <dbReference type="ARBA" id="ARBA00022705"/>
    </source>
</evidence>
<evidence type="ECO:0000256" key="1">
    <source>
        <dbReference type="ARBA" id="ARBA00022679"/>
    </source>
</evidence>
<organism evidence="7">
    <name type="scientific">marine sediment metagenome</name>
    <dbReference type="NCBI Taxonomy" id="412755"/>
    <lineage>
        <taxon>unclassified sequences</taxon>
        <taxon>metagenomes</taxon>
        <taxon>ecological metagenomes</taxon>
    </lineage>
</organism>
<comment type="caution">
    <text evidence="7">The sequence shown here is derived from an EMBL/GenBank/DDBJ whole genome shotgun (WGS) entry which is preliminary data.</text>
</comment>
<dbReference type="Gene3D" id="3.40.470.10">
    <property type="entry name" value="Uracil-DNA glycosylase-like domain"/>
    <property type="match status" value="1"/>
</dbReference>
<dbReference type="Gene3D" id="1.10.10.1600">
    <property type="entry name" value="Bacterial DNA polymerase III alpha subunit, thumb domain"/>
    <property type="match status" value="1"/>
</dbReference>
<dbReference type="SMART" id="SM00481">
    <property type="entry name" value="POLIIIAc"/>
    <property type="match status" value="1"/>
</dbReference>
<dbReference type="Gene3D" id="3.20.20.140">
    <property type="entry name" value="Metal-dependent hydrolases"/>
    <property type="match status" value="1"/>
</dbReference>
<evidence type="ECO:0000256" key="2">
    <source>
        <dbReference type="ARBA" id="ARBA00022695"/>
    </source>
</evidence>
<gene>
    <name evidence="7" type="ORF">LCGC14_0569450</name>
</gene>
<keyword evidence="2" id="KW-0548">Nucleotidyltransferase</keyword>
<dbReference type="Pfam" id="PF17657">
    <property type="entry name" value="DNA_pol3_finger"/>
    <property type="match status" value="1"/>
</dbReference>
<dbReference type="InterPro" id="IPR040982">
    <property type="entry name" value="DNA_pol3_finger"/>
</dbReference>
<evidence type="ECO:0000259" key="5">
    <source>
        <dbReference type="SMART" id="SM00481"/>
    </source>
</evidence>
<dbReference type="PANTHER" id="PTHR32294">
    <property type="entry name" value="DNA POLYMERASE III SUBUNIT ALPHA"/>
    <property type="match status" value="1"/>
</dbReference>
<dbReference type="CDD" id="cd10030">
    <property type="entry name" value="UDG-F4_TTUDGA_SPO1dp_like"/>
    <property type="match status" value="1"/>
</dbReference>
<dbReference type="Pfam" id="PF02811">
    <property type="entry name" value="PHP"/>
    <property type="match status" value="1"/>
</dbReference>
<feature type="domain" description="Uracil-DNA glycosylase-like" evidence="6">
    <location>
        <begin position="1000"/>
        <end position="1162"/>
    </location>
</feature>
<dbReference type="InterPro" id="IPR011708">
    <property type="entry name" value="DNA_pol3_alpha_NTPase_dom"/>
</dbReference>
<proteinExistence type="predicted"/>
<dbReference type="Pfam" id="PF03167">
    <property type="entry name" value="UDG"/>
    <property type="match status" value="1"/>
</dbReference>
<dbReference type="SMART" id="SM00987">
    <property type="entry name" value="UreE_C"/>
    <property type="match status" value="1"/>
</dbReference>
<sequence>MFIHLHLHNEFSALDGYGTAEQYTARAAEMNFSHLALTNHGNVAGAIKWQRACQKAGIIPIHGCEAYIVPDISRKFKAERRGHITLLVTNMDGWTELCRMLTVAHLEGHYYKPRIDFEMIREMDLSGLIILTGCAASFLNLPGGFKLLAELHEKGARVYYEIMPHNIEPQQAQNQLVCELSVQTEFPLVATNDCHYVLRSEHKAQEMLLAIQTKAKWDDPKRWSFGFTGLHLRSEQEMFKAFQRLGGFTDAEIQRALDATGMIAAECEGFEIPQQDINLPSMADDPDKALDDLCQTALQAKPFSDPRAYEDRYRVEYTLIKNKGFADYFLIVYDLIQYANEHGIMMSPGRGSVGGSLIAYLLGITELDPIYHDLSFSRFISEDRVDWPDIDLDFQKEHRARIVEYIEGKYGQFNTCGITTDSRLKGRAVLNDVGRAFRVPPADIAQVSKLIDTKAKRDTVKTMLDGTDEGSRFYAVYKDAARLAMKLEGQLRQHGLHPGAVVISADDLRDGSRGNLKMQKDRVVSCFDMEDAEYCGLMKLDILGLVTLDVLVYCKELIKESRSFWFHPESGEHFVWKDSPGGYMLPKEGKRVDFDYDKIPFDDPKVFAEISAGNTAGGFQISGRATTQLAQDMIITEFKDIVALIALVRPGPTDSGMTEMYVARSKGATYGQQHPIYEQVTADTHGILIYQEQIMQVISKVAGMSESDADKVRKIIAKKRDLAELAPYEQQFVDGCQQMETFSAEQARAFWANLQELGKYGFNKAHSTGYAVLAYWTCWCKINYPGEFLAACLTYDEKEDKQRLIKDAYRYGFTASYPKDGLSDPLRWTIHDRVMYAPFSEIIGMGETEAKRAAGQGPERKTRMKGFFNMKPVVNQQSDIGKVLKAAGVFDPERMFTTEEAGQLFKFVIDPDLTPTQDSGEPGADYPELRKILLDLDPVYAAELWFDIPGEFVNAISLPSGLITEEHAIAQAFKGPLCPDLKDCYDCPLGDQTGKGPVGPTMGKYNIMITGEAPGPEEDEHGWGFYEGAPAGKLLWDTLLNRQARKGKWNLPREFFYVTNICKCYPSKTRTPSHTEIETCYDRWLQHEIEQMQPRIILAFGNTSLYAFTGEKGGINNLSGKVQWNERVRAWIVWCAHPASVKRSGDSQYFDRGMETFYKILLKAWGR</sequence>
<dbReference type="InterPro" id="IPR036895">
    <property type="entry name" value="Uracil-DNA_glycosylase-like_sf"/>
</dbReference>
<dbReference type="InterPro" id="IPR004805">
    <property type="entry name" value="DnaE2/DnaE/PolC"/>
</dbReference>
<dbReference type="GO" id="GO:0008408">
    <property type="term" value="F:3'-5' exonuclease activity"/>
    <property type="evidence" value="ECO:0007669"/>
    <property type="project" value="InterPro"/>
</dbReference>
<dbReference type="GO" id="GO:0006260">
    <property type="term" value="P:DNA replication"/>
    <property type="evidence" value="ECO:0007669"/>
    <property type="project" value="UniProtKB-KW"/>
</dbReference>
<dbReference type="InterPro" id="IPR005122">
    <property type="entry name" value="Uracil-DNA_glycosylase-like"/>
</dbReference>
<reference evidence="7" key="1">
    <citation type="journal article" date="2015" name="Nature">
        <title>Complex archaea that bridge the gap between prokaryotes and eukaryotes.</title>
        <authorList>
            <person name="Spang A."/>
            <person name="Saw J.H."/>
            <person name="Jorgensen S.L."/>
            <person name="Zaremba-Niedzwiedzka K."/>
            <person name="Martijn J."/>
            <person name="Lind A.E."/>
            <person name="van Eijk R."/>
            <person name="Schleper C."/>
            <person name="Guy L."/>
            <person name="Ettema T.J."/>
        </authorList>
    </citation>
    <scope>NUCLEOTIDE SEQUENCE</scope>
</reference>
<dbReference type="InterPro" id="IPR016195">
    <property type="entry name" value="Pol/histidinol_Pase-like"/>
</dbReference>
<dbReference type="SUPFAM" id="SSF52141">
    <property type="entry name" value="Uracil-DNA glycosylase-like"/>
    <property type="match status" value="1"/>
</dbReference>
<evidence type="ECO:0000313" key="7">
    <source>
        <dbReference type="EMBL" id="KKN56716.1"/>
    </source>
</evidence>
<accession>A0A0F9U5Y9</accession>
<dbReference type="SMART" id="SM00986">
    <property type="entry name" value="UDG"/>
    <property type="match status" value="1"/>
</dbReference>
<feature type="domain" description="Polymerase/histidinol phosphatase N-terminal" evidence="5">
    <location>
        <begin position="3"/>
        <end position="70"/>
    </location>
</feature>
<protein>
    <submittedName>
        <fullName evidence="7">Uncharacterized protein</fullName>
    </submittedName>
</protein>